<feature type="domain" description="VWFA" evidence="9">
    <location>
        <begin position="11"/>
        <end position="185"/>
    </location>
</feature>
<dbReference type="InterPro" id="IPR005821">
    <property type="entry name" value="Ion_trans_dom"/>
</dbReference>
<evidence type="ECO:0000259" key="9">
    <source>
        <dbReference type="PROSITE" id="PS50234"/>
    </source>
</evidence>
<evidence type="ECO:0000256" key="1">
    <source>
        <dbReference type="ARBA" id="ARBA00004141"/>
    </source>
</evidence>
<keyword evidence="4 8" id="KW-1133">Transmembrane helix</keyword>
<gene>
    <name evidence="10" type="ORF">OS493_024601</name>
</gene>
<evidence type="ECO:0000313" key="11">
    <source>
        <dbReference type="Proteomes" id="UP001163046"/>
    </source>
</evidence>
<keyword evidence="3 8" id="KW-0812">Transmembrane</keyword>
<dbReference type="Pfam" id="PF00520">
    <property type="entry name" value="Ion_trans"/>
    <property type="match status" value="1"/>
</dbReference>
<reference evidence="10" key="1">
    <citation type="submission" date="2023-01" db="EMBL/GenBank/DDBJ databases">
        <title>Genome assembly of the deep-sea coral Lophelia pertusa.</title>
        <authorList>
            <person name="Herrera S."/>
            <person name="Cordes E."/>
        </authorList>
    </citation>
    <scope>NUCLEOTIDE SEQUENCE</scope>
    <source>
        <strain evidence="10">USNM1676648</strain>
        <tissue evidence="10">Polyp</tissue>
    </source>
</reference>
<feature type="transmembrane region" description="Helical" evidence="8">
    <location>
        <begin position="303"/>
        <end position="322"/>
    </location>
</feature>
<comment type="caution">
    <text evidence="10">The sequence shown here is derived from an EMBL/GenBank/DDBJ whole genome shotgun (WGS) entry which is preliminary data.</text>
</comment>
<protein>
    <recommendedName>
        <fullName evidence="9">VWFA domain-containing protein</fullName>
    </recommendedName>
</protein>
<keyword evidence="7" id="KW-0407">Ion channel</keyword>
<dbReference type="CDD" id="cd00198">
    <property type="entry name" value="vWFA"/>
    <property type="match status" value="1"/>
</dbReference>
<dbReference type="GO" id="GO:0015279">
    <property type="term" value="F:store-operated calcium channel activity"/>
    <property type="evidence" value="ECO:0007669"/>
    <property type="project" value="TreeGrafter"/>
</dbReference>
<keyword evidence="6 8" id="KW-0472">Membrane</keyword>
<dbReference type="GO" id="GO:0005886">
    <property type="term" value="C:plasma membrane"/>
    <property type="evidence" value="ECO:0007669"/>
    <property type="project" value="TreeGrafter"/>
</dbReference>
<dbReference type="InterPro" id="IPR036465">
    <property type="entry name" value="vWFA_dom_sf"/>
</dbReference>
<dbReference type="GO" id="GO:0070679">
    <property type="term" value="F:inositol 1,4,5 trisphosphate binding"/>
    <property type="evidence" value="ECO:0007669"/>
    <property type="project" value="TreeGrafter"/>
</dbReference>
<keyword evidence="11" id="KW-1185">Reference proteome</keyword>
<feature type="transmembrane region" description="Helical" evidence="8">
    <location>
        <begin position="231"/>
        <end position="250"/>
    </location>
</feature>
<evidence type="ECO:0000256" key="2">
    <source>
        <dbReference type="ARBA" id="ARBA00022448"/>
    </source>
</evidence>
<evidence type="ECO:0000256" key="4">
    <source>
        <dbReference type="ARBA" id="ARBA00022989"/>
    </source>
</evidence>
<evidence type="ECO:0000256" key="6">
    <source>
        <dbReference type="ARBA" id="ARBA00023136"/>
    </source>
</evidence>
<proteinExistence type="predicted"/>
<dbReference type="GO" id="GO:0034703">
    <property type="term" value="C:cation channel complex"/>
    <property type="evidence" value="ECO:0007669"/>
    <property type="project" value="TreeGrafter"/>
</dbReference>
<dbReference type="OrthoDB" id="5973549at2759"/>
<dbReference type="SUPFAM" id="SSF53300">
    <property type="entry name" value="vWA-like"/>
    <property type="match status" value="1"/>
</dbReference>
<dbReference type="PRINTS" id="PR01097">
    <property type="entry name" value="TRNSRECEPTRP"/>
</dbReference>
<dbReference type="GO" id="GO:0051480">
    <property type="term" value="P:regulation of cytosolic calcium ion concentration"/>
    <property type="evidence" value="ECO:0007669"/>
    <property type="project" value="TreeGrafter"/>
</dbReference>
<feature type="transmembrane region" description="Helical" evidence="8">
    <location>
        <begin position="205"/>
        <end position="225"/>
    </location>
</feature>
<dbReference type="EMBL" id="MU825415">
    <property type="protein sequence ID" value="KAJ7390563.1"/>
    <property type="molecule type" value="Genomic_DNA"/>
</dbReference>
<dbReference type="InterPro" id="IPR002035">
    <property type="entry name" value="VWF_A"/>
</dbReference>
<evidence type="ECO:0000256" key="5">
    <source>
        <dbReference type="ARBA" id="ARBA00023065"/>
    </source>
</evidence>
<dbReference type="Pfam" id="PF00092">
    <property type="entry name" value="VWA"/>
    <property type="match status" value="1"/>
</dbReference>
<dbReference type="PROSITE" id="PS50234">
    <property type="entry name" value="VWFA"/>
    <property type="match status" value="1"/>
</dbReference>
<organism evidence="10 11">
    <name type="scientific">Desmophyllum pertusum</name>
    <dbReference type="NCBI Taxonomy" id="174260"/>
    <lineage>
        <taxon>Eukaryota</taxon>
        <taxon>Metazoa</taxon>
        <taxon>Cnidaria</taxon>
        <taxon>Anthozoa</taxon>
        <taxon>Hexacorallia</taxon>
        <taxon>Scleractinia</taxon>
        <taxon>Caryophylliina</taxon>
        <taxon>Caryophylliidae</taxon>
        <taxon>Desmophyllum</taxon>
    </lineage>
</organism>
<keyword evidence="2" id="KW-0813">Transport</keyword>
<dbReference type="PANTHER" id="PTHR10117:SF54">
    <property type="entry name" value="TRANSIENT RECEPTOR POTENTIAL-GAMMA PROTEIN"/>
    <property type="match status" value="1"/>
</dbReference>
<evidence type="ECO:0000256" key="8">
    <source>
        <dbReference type="SAM" id="Phobius"/>
    </source>
</evidence>
<feature type="transmembrane region" description="Helical" evidence="8">
    <location>
        <begin position="449"/>
        <end position="474"/>
    </location>
</feature>
<name>A0A9X0A0G1_9CNID</name>
<feature type="transmembrane region" description="Helical" evidence="8">
    <location>
        <begin position="368"/>
        <end position="390"/>
    </location>
</feature>
<comment type="subcellular location">
    <subcellularLocation>
        <location evidence="1">Membrane</location>
        <topology evidence="1">Multi-pass membrane protein</topology>
    </subcellularLocation>
</comment>
<dbReference type="Gene3D" id="3.40.50.410">
    <property type="entry name" value="von Willebrand factor, type A domain"/>
    <property type="match status" value="1"/>
</dbReference>
<dbReference type="Proteomes" id="UP001163046">
    <property type="component" value="Unassembled WGS sequence"/>
</dbReference>
<dbReference type="AlphaFoldDB" id="A0A9X0A0G1"/>
<sequence>MSQLDFFPERGIAFVINATSKVAETAFRLMQDTIKLVIESYGLEDVKFHVITRGEDKIHFDSKFSDLTALQERVEELECGSEGIPALHKDLEKALSAFQRKSLSGYKKVLIVLTDHRTCTRNKKEKVKERVEEIRKLPVDKLLPIAIGRHVSIRELQDLQHKIKVPMFGEYEDAKKIATKILHEIDGKDVYGKYNRYLEYFMTPYFIFVRDTLSYLVLLALHVFICLAPSQIPFSGLEWAIFVFFLGRIAMEGKQFVRTHVLQGLEDNQGGTDSDEGHNDSVIMWKLGTYFSDCWKILETTTIVIYLVTFTLRMVTWALSWPVTSNRILVIAGYLYGLNTMFLTLRAFGHMMETTKRIGTIQIALFHIIGDVATIFWQFMATILAFSLAATKVYMAEKSYVMEHSTGNDLVCKSSGIICWWSILRHFCWSLLGLADLDLLNSVDSPSVILAHFLYGVFLIMAVILLINMMIALLSNTYQQVADHSLMEWSYKKAITIQVYSAYDPIPVPLNLISNCIIGLRYLLGKCGKSNSPATCNQQRLKALDEVVENLYRTYFATYGNAFL</sequence>
<dbReference type="PANTHER" id="PTHR10117">
    <property type="entry name" value="TRANSIENT RECEPTOR POTENTIAL CHANNEL"/>
    <property type="match status" value="1"/>
</dbReference>
<accession>A0A9X0A0G1</accession>
<feature type="transmembrane region" description="Helical" evidence="8">
    <location>
        <begin position="328"/>
        <end position="348"/>
    </location>
</feature>
<evidence type="ECO:0000256" key="3">
    <source>
        <dbReference type="ARBA" id="ARBA00022692"/>
    </source>
</evidence>
<evidence type="ECO:0000313" key="10">
    <source>
        <dbReference type="EMBL" id="KAJ7390563.1"/>
    </source>
</evidence>
<keyword evidence="5" id="KW-0406">Ion transport</keyword>
<dbReference type="InterPro" id="IPR002153">
    <property type="entry name" value="TRPC_channel"/>
</dbReference>
<evidence type="ECO:0000256" key="7">
    <source>
        <dbReference type="ARBA" id="ARBA00023303"/>
    </source>
</evidence>